<dbReference type="SUPFAM" id="SSF55190">
    <property type="entry name" value="Arginyl-tRNA synthetase (ArgRS), N-terminal 'additional' domain"/>
    <property type="match status" value="1"/>
</dbReference>
<evidence type="ECO:0000256" key="10">
    <source>
        <dbReference type="RuleBase" id="RU363038"/>
    </source>
</evidence>
<evidence type="ECO:0000256" key="6">
    <source>
        <dbReference type="ARBA" id="ARBA00022917"/>
    </source>
</evidence>
<dbReference type="Pfam" id="PF05746">
    <property type="entry name" value="DALR_1"/>
    <property type="match status" value="1"/>
</dbReference>
<dbReference type="GO" id="GO:0004814">
    <property type="term" value="F:arginine-tRNA ligase activity"/>
    <property type="evidence" value="ECO:0007669"/>
    <property type="project" value="UniProtKB-EC"/>
</dbReference>
<dbReference type="InterPro" id="IPR008909">
    <property type="entry name" value="DALR_anticod-bd"/>
</dbReference>
<dbReference type="InterPro" id="IPR014729">
    <property type="entry name" value="Rossmann-like_a/b/a_fold"/>
</dbReference>
<evidence type="ECO:0000256" key="3">
    <source>
        <dbReference type="ARBA" id="ARBA00022598"/>
    </source>
</evidence>
<dbReference type="InterPro" id="IPR009080">
    <property type="entry name" value="tRNAsynth_Ia_anticodon-bd"/>
</dbReference>
<dbReference type="Pfam" id="PF03485">
    <property type="entry name" value="Arg_tRNA_synt_N"/>
    <property type="match status" value="1"/>
</dbReference>
<dbReference type="PANTHER" id="PTHR11956">
    <property type="entry name" value="ARGINYL-TRNA SYNTHETASE"/>
    <property type="match status" value="1"/>
</dbReference>
<feature type="domain" description="Arginyl tRNA synthetase N-terminal" evidence="12">
    <location>
        <begin position="6"/>
        <end position="89"/>
    </location>
</feature>
<dbReference type="HAMAP" id="MF_00123">
    <property type="entry name" value="Arg_tRNA_synth"/>
    <property type="match status" value="1"/>
</dbReference>
<evidence type="ECO:0000256" key="7">
    <source>
        <dbReference type="ARBA" id="ARBA00023146"/>
    </source>
</evidence>
<reference evidence="13" key="1">
    <citation type="submission" date="2021-06" db="EMBL/GenBank/DDBJ databases">
        <authorList>
            <person name="Nardi T."/>
            <person name="Nardi T."/>
        </authorList>
    </citation>
    <scope>NUCLEOTIDE SEQUENCE</scope>
</reference>
<keyword evidence="3 10" id="KW-0436">Ligase</keyword>
<keyword evidence="6 10" id="KW-0648">Protein biosynthesis</keyword>
<evidence type="ECO:0000259" key="12">
    <source>
        <dbReference type="SMART" id="SM01016"/>
    </source>
</evidence>
<dbReference type="GO" id="GO:0005737">
    <property type="term" value="C:cytoplasm"/>
    <property type="evidence" value="ECO:0007669"/>
    <property type="project" value="InterPro"/>
</dbReference>
<protein>
    <recommendedName>
        <fullName evidence="2">arginine--tRNA ligase</fullName>
        <ecNumber evidence="2">6.1.1.19</ecNumber>
    </recommendedName>
    <alternativeName>
        <fullName evidence="8">Arginyl-tRNA synthetase</fullName>
    </alternativeName>
</protein>
<dbReference type="SUPFAM" id="SSF47323">
    <property type="entry name" value="Anticodon-binding domain of a subclass of class I aminoacyl-tRNA synthetases"/>
    <property type="match status" value="1"/>
</dbReference>
<comment type="caution">
    <text evidence="13">The sequence shown here is derived from an EMBL/GenBank/DDBJ whole genome shotgun (WGS) entry which is preliminary data.</text>
</comment>
<dbReference type="InterPro" id="IPR036695">
    <property type="entry name" value="Arg-tRNA-synth_N_sf"/>
</dbReference>
<dbReference type="InterPro" id="IPR001412">
    <property type="entry name" value="aa-tRNA-synth_I_CS"/>
</dbReference>
<evidence type="ECO:0000256" key="1">
    <source>
        <dbReference type="ARBA" id="ARBA00005594"/>
    </source>
</evidence>
<dbReference type="EC" id="6.1.1.19" evidence="2"/>
<dbReference type="SMART" id="SM01016">
    <property type="entry name" value="Arg_tRNA_synt_N"/>
    <property type="match status" value="1"/>
</dbReference>
<sequence length="565" mass="64248">MDNIFLLMSKYINKILTSSFAIDNLENIVVEIPNNPQHGELSTNAALVVSKTIKKNPREIASLLLEDFKKLEFIKEVQIEGPGFINFTLKEQFWSEFLEDVLRRSKTYGLENIGNGKQINLEFVSVNPTGPLHIGHARGAIYGDAIANILSAMGYDITKEYYINDAGKQINTLIESLKIRYKNLSGANLSIPADCYPGKYLIDIANKAKEQFKADLDMVDQRELADFAVNEVMNLIKQDLADLGIRHDIFVSEYHNIIKEGKIKIALEVLEKKGLIYQGILEAPKSVSEQDWEATQHTIFKSTNFGDDGDRTIIRSDGSYTYFVGDIAYHYYKLERGYNDMILLLGADHSGYVKRIKAIVSALSDNKATIDVKINQLVNLYKNGQPFKMSKRAGNFITVKDVLNEIGKDTFRFAILTKKNDTVLDIDFAVLKEQNKDNPIWYVQYAHTRCQSVLKKAQELRSSNEELDYNYFPEDMNLIKMIALYPKVLAAAASYHEPHRLNYYLQELANSFHQLWAAGNSNNKLRFINEQDKKLTQSRLVLVQIVANIISSGLRLLGIEPINEM</sequence>
<dbReference type="Gene3D" id="3.30.1360.70">
    <property type="entry name" value="Arginyl tRNA synthetase N-terminal domain"/>
    <property type="match status" value="1"/>
</dbReference>
<dbReference type="Proteomes" id="UP000837675">
    <property type="component" value="Unassembled WGS sequence"/>
</dbReference>
<dbReference type="EMBL" id="CAJVAF010000313">
    <property type="protein sequence ID" value="CAG7595787.1"/>
    <property type="molecule type" value="Genomic_DNA"/>
</dbReference>
<dbReference type="InterPro" id="IPR005148">
    <property type="entry name" value="Arg-tRNA-synth_N"/>
</dbReference>
<feature type="domain" description="DALR anticodon binding" evidence="11">
    <location>
        <begin position="443"/>
        <end position="565"/>
    </location>
</feature>
<dbReference type="GO" id="GO:0005524">
    <property type="term" value="F:ATP binding"/>
    <property type="evidence" value="ECO:0007669"/>
    <property type="project" value="UniProtKB-KW"/>
</dbReference>
<keyword evidence="14" id="KW-1185">Reference proteome</keyword>
<evidence type="ECO:0000256" key="2">
    <source>
        <dbReference type="ARBA" id="ARBA00012837"/>
    </source>
</evidence>
<evidence type="ECO:0000313" key="13">
    <source>
        <dbReference type="EMBL" id="CAG7595787.1"/>
    </source>
</evidence>
<name>A0A8S4C2C3_9ACAR</name>
<dbReference type="PROSITE" id="PS00178">
    <property type="entry name" value="AA_TRNA_LIGASE_I"/>
    <property type="match status" value="1"/>
</dbReference>
<comment type="similarity">
    <text evidence="1 10">Belongs to the class-I aminoacyl-tRNA synthetase family.</text>
</comment>
<dbReference type="CDD" id="cd00671">
    <property type="entry name" value="ArgRS_core"/>
    <property type="match status" value="1"/>
</dbReference>
<evidence type="ECO:0000256" key="8">
    <source>
        <dbReference type="ARBA" id="ARBA00033033"/>
    </source>
</evidence>
<accession>A0A8S4C2C3</accession>
<dbReference type="GO" id="GO:0006420">
    <property type="term" value="P:arginyl-tRNA aminoacylation"/>
    <property type="evidence" value="ECO:0007669"/>
    <property type="project" value="InterPro"/>
</dbReference>
<evidence type="ECO:0000313" key="14">
    <source>
        <dbReference type="Proteomes" id="UP000837675"/>
    </source>
</evidence>
<proteinExistence type="inferred from homology"/>
<dbReference type="SUPFAM" id="SSF52374">
    <property type="entry name" value="Nucleotidylyl transferase"/>
    <property type="match status" value="1"/>
</dbReference>
<evidence type="ECO:0000256" key="9">
    <source>
        <dbReference type="ARBA" id="ARBA00049339"/>
    </source>
</evidence>
<evidence type="ECO:0000259" key="11">
    <source>
        <dbReference type="SMART" id="SM00836"/>
    </source>
</evidence>
<evidence type="ECO:0000256" key="4">
    <source>
        <dbReference type="ARBA" id="ARBA00022741"/>
    </source>
</evidence>
<dbReference type="SMART" id="SM00836">
    <property type="entry name" value="DALR_1"/>
    <property type="match status" value="1"/>
</dbReference>
<evidence type="ECO:0000256" key="5">
    <source>
        <dbReference type="ARBA" id="ARBA00022840"/>
    </source>
</evidence>
<dbReference type="AlphaFoldDB" id="A0A8S4C2C3"/>
<dbReference type="NCBIfam" id="TIGR00456">
    <property type="entry name" value="argS"/>
    <property type="match status" value="1"/>
</dbReference>
<dbReference type="PANTHER" id="PTHR11956:SF5">
    <property type="entry name" value="ARGININE--TRNA LIGASE, CYTOPLASMIC"/>
    <property type="match status" value="1"/>
</dbReference>
<keyword evidence="7 10" id="KW-0030">Aminoacyl-tRNA synthetase</keyword>
<organism evidence="13 14">
    <name type="scientific">Hyalomma marginatum</name>
    <dbReference type="NCBI Taxonomy" id="34627"/>
    <lineage>
        <taxon>Eukaryota</taxon>
        <taxon>Metazoa</taxon>
        <taxon>Ecdysozoa</taxon>
        <taxon>Arthropoda</taxon>
        <taxon>Chelicerata</taxon>
        <taxon>Arachnida</taxon>
        <taxon>Acari</taxon>
        <taxon>Parasitiformes</taxon>
        <taxon>Ixodida</taxon>
        <taxon>Ixodoidea</taxon>
        <taxon>Ixodidae</taxon>
        <taxon>Hyalomminae</taxon>
        <taxon>Hyalomma</taxon>
    </lineage>
</organism>
<keyword evidence="4 10" id="KW-0547">Nucleotide-binding</keyword>
<dbReference type="InterPro" id="IPR001278">
    <property type="entry name" value="Arg-tRNA-ligase"/>
</dbReference>
<dbReference type="Pfam" id="PF00750">
    <property type="entry name" value="tRNA-synt_1d"/>
    <property type="match status" value="1"/>
</dbReference>
<gene>
    <name evidence="13" type="ORF">MHYMCMPASI_00844</name>
</gene>
<keyword evidence="5 10" id="KW-0067">ATP-binding</keyword>
<comment type="catalytic activity">
    <reaction evidence="9">
        <text>tRNA(Arg) + L-arginine + ATP = L-arginyl-tRNA(Arg) + AMP + diphosphate</text>
        <dbReference type="Rhea" id="RHEA:20301"/>
        <dbReference type="Rhea" id="RHEA-COMP:9658"/>
        <dbReference type="Rhea" id="RHEA-COMP:9673"/>
        <dbReference type="ChEBI" id="CHEBI:30616"/>
        <dbReference type="ChEBI" id="CHEBI:32682"/>
        <dbReference type="ChEBI" id="CHEBI:33019"/>
        <dbReference type="ChEBI" id="CHEBI:78442"/>
        <dbReference type="ChEBI" id="CHEBI:78513"/>
        <dbReference type="ChEBI" id="CHEBI:456215"/>
        <dbReference type="EC" id="6.1.1.19"/>
    </reaction>
</comment>
<dbReference type="Gene3D" id="3.40.50.620">
    <property type="entry name" value="HUPs"/>
    <property type="match status" value="1"/>
</dbReference>
<dbReference type="Gene3D" id="1.10.730.10">
    <property type="entry name" value="Isoleucyl-tRNA Synthetase, Domain 1"/>
    <property type="match status" value="1"/>
</dbReference>
<dbReference type="PRINTS" id="PR01038">
    <property type="entry name" value="TRNASYNTHARG"/>
</dbReference>
<dbReference type="InterPro" id="IPR035684">
    <property type="entry name" value="ArgRS_core"/>
</dbReference>